<feature type="transmembrane region" description="Helical" evidence="1">
    <location>
        <begin position="76"/>
        <end position="98"/>
    </location>
</feature>
<feature type="transmembrane region" description="Helical" evidence="1">
    <location>
        <begin position="20"/>
        <end position="40"/>
    </location>
</feature>
<feature type="transmembrane region" description="Helical" evidence="1">
    <location>
        <begin position="191"/>
        <end position="212"/>
    </location>
</feature>
<dbReference type="eggNOG" id="ENOG5030NNB">
    <property type="taxonomic scope" value="Bacteria"/>
</dbReference>
<reference evidence="2 3" key="1">
    <citation type="journal article" date="2010" name="Proc. Natl. Acad. Sci. U.S.A.">
        <title>Genome analysis of Bifidobacterium bifidum PRL2010 reveals metabolic pathways for host-derived glycan foraging.</title>
        <authorList>
            <person name="Turroni F."/>
            <person name="Bottacini F."/>
            <person name="Foroni E."/>
            <person name="Mulder I."/>
            <person name="Kim J.H."/>
            <person name="Zomer A."/>
            <person name="Sanchez B."/>
            <person name="Bidossi A."/>
            <person name="Ferrarini A."/>
            <person name="Giubellini V."/>
            <person name="Delledonne M."/>
            <person name="Henrissat B."/>
            <person name="Coutinho P."/>
            <person name="Oggioni M."/>
            <person name="Fitzgerald G.F."/>
            <person name="Mills D."/>
            <person name="Margolles A."/>
            <person name="Kelly D."/>
            <person name="van Sinderen D."/>
            <person name="Ventura M."/>
        </authorList>
    </citation>
    <scope>NUCLEOTIDE SEQUENCE [LARGE SCALE GENOMIC DNA]</scope>
    <source>
        <strain evidence="2 3">PRL2010</strain>
    </source>
</reference>
<feature type="transmembrane region" description="Helical" evidence="1">
    <location>
        <begin position="118"/>
        <end position="137"/>
    </location>
</feature>
<name>A0A0H3EEE9_BIFBP</name>
<dbReference type="EMBL" id="CP001840">
    <property type="protein sequence ID" value="ADP36684.1"/>
    <property type="molecule type" value="Genomic_DNA"/>
</dbReference>
<feature type="transmembrane region" description="Helical" evidence="1">
    <location>
        <begin position="46"/>
        <end position="64"/>
    </location>
</feature>
<feature type="transmembrane region" description="Helical" evidence="1">
    <location>
        <begin position="149"/>
        <end position="171"/>
    </location>
</feature>
<evidence type="ECO:0000313" key="2">
    <source>
        <dbReference type="EMBL" id="ADP36684.1"/>
    </source>
</evidence>
<gene>
    <name evidence="2" type="ordered locus">BBPR_1661</name>
</gene>
<dbReference type="KEGG" id="bbp:BBPR_1661"/>
<evidence type="ECO:0000313" key="3">
    <source>
        <dbReference type="Proteomes" id="UP000002312"/>
    </source>
</evidence>
<evidence type="ECO:0000256" key="1">
    <source>
        <dbReference type="SAM" id="Phobius"/>
    </source>
</evidence>
<dbReference type="Proteomes" id="UP000002312">
    <property type="component" value="Chromosome"/>
</dbReference>
<dbReference type="OrthoDB" id="3238956at2"/>
<feature type="transmembrane region" description="Helical" evidence="1">
    <location>
        <begin position="224"/>
        <end position="251"/>
    </location>
</feature>
<proteinExistence type="predicted"/>
<protein>
    <submittedName>
        <fullName evidence="2">Uncharacterized protein</fullName>
    </submittedName>
</protein>
<dbReference type="PATRIC" id="fig|702459.3.peg.1718"/>
<keyword evidence="1" id="KW-0812">Transmembrane</keyword>
<accession>A0A0H3EEE9</accession>
<dbReference type="HOGENOM" id="CLU_090966_0_0_11"/>
<keyword evidence="1" id="KW-0472">Membrane</keyword>
<keyword evidence="1" id="KW-1133">Transmembrane helix</keyword>
<dbReference type="AlphaFoldDB" id="A0A0H3EEE9"/>
<organism evidence="2 3">
    <name type="scientific">Bifidobacterium bifidum (strain PRL2010)</name>
    <dbReference type="NCBI Taxonomy" id="702459"/>
    <lineage>
        <taxon>Bacteria</taxon>
        <taxon>Bacillati</taxon>
        <taxon>Actinomycetota</taxon>
        <taxon>Actinomycetes</taxon>
        <taxon>Bifidobacteriales</taxon>
        <taxon>Bifidobacteriaceae</taxon>
        <taxon>Bifidobacterium</taxon>
    </lineage>
</organism>
<sequence>MMTMGDGEQRTGSSIGRVLAVQAVAYVVLFGVTGVLEFTFGNQGGVAQGVAIALAVVLLVLFQVGWPFRAGIADRLIGAVAGVLSILCARTSLASQLFYPAYEGGRLADDGRLVMYQLVRWAACFAILLIAATIIAFGRQMVRAERSHLIRALSHCMTGAVVSVSAAGWCFVPDLIDMGSASPDNGLLTRFIIVAAAFVVVAVLFAVCSVSWSREADPDPAAPAPWLGIGLLPVMLSGLLVFAASFVMQLIF</sequence>